<dbReference type="GO" id="GO:0005634">
    <property type="term" value="C:nucleus"/>
    <property type="evidence" value="ECO:0007669"/>
    <property type="project" value="UniProtKB-ARBA"/>
</dbReference>
<feature type="domain" description="Importin N-terminal" evidence="9">
    <location>
        <begin position="151"/>
        <end position="188"/>
    </location>
</feature>
<dbReference type="Gene3D" id="1.25.10.10">
    <property type="entry name" value="Leucine-rich Repeat Variant"/>
    <property type="match status" value="1"/>
</dbReference>
<dbReference type="Proteomes" id="UP001175261">
    <property type="component" value="Unassembled WGS sequence"/>
</dbReference>
<dbReference type="PANTHER" id="PTHR10527">
    <property type="entry name" value="IMPORTIN BETA"/>
    <property type="match status" value="1"/>
</dbReference>
<dbReference type="Pfam" id="PF25574">
    <property type="entry name" value="TPR_IMB1"/>
    <property type="match status" value="1"/>
</dbReference>
<keyword evidence="4" id="KW-0963">Cytoplasm</keyword>
<name>A0AA39L6J4_SARSR</name>
<reference evidence="10" key="1">
    <citation type="submission" date="2022-10" db="EMBL/GenBank/DDBJ databases">
        <title>Determination and structural analysis of whole genome sequence of Sarocladium strictum F4-1.</title>
        <authorList>
            <person name="Hu L."/>
            <person name="Jiang Y."/>
        </authorList>
    </citation>
    <scope>NUCLEOTIDE SEQUENCE</scope>
    <source>
        <strain evidence="10">F4-1</strain>
    </source>
</reference>
<dbReference type="InterPro" id="IPR011989">
    <property type="entry name" value="ARM-like"/>
</dbReference>
<protein>
    <recommendedName>
        <fullName evidence="9">Importin N-terminal domain-containing protein</fullName>
    </recommendedName>
</protein>
<dbReference type="SUPFAM" id="SSF48371">
    <property type="entry name" value="ARM repeat"/>
    <property type="match status" value="2"/>
</dbReference>
<dbReference type="AlphaFoldDB" id="A0AA39L6J4"/>
<dbReference type="InterPro" id="IPR057672">
    <property type="entry name" value="TPR_IPO4/5"/>
</dbReference>
<dbReference type="GO" id="GO:0031267">
    <property type="term" value="F:small GTPase binding"/>
    <property type="evidence" value="ECO:0007669"/>
    <property type="project" value="InterPro"/>
</dbReference>
<evidence type="ECO:0000256" key="2">
    <source>
        <dbReference type="ARBA" id="ARBA00004496"/>
    </source>
</evidence>
<keyword evidence="6" id="KW-0653">Protein transport</keyword>
<dbReference type="InterPro" id="IPR058584">
    <property type="entry name" value="IMB1_TNPO1-like_TPR"/>
</dbReference>
<dbReference type="InterPro" id="IPR021133">
    <property type="entry name" value="HEAT_type_2"/>
</dbReference>
<dbReference type="EMBL" id="JAPDFR010000006">
    <property type="protein sequence ID" value="KAK0385699.1"/>
    <property type="molecule type" value="Genomic_DNA"/>
</dbReference>
<evidence type="ECO:0000256" key="1">
    <source>
        <dbReference type="ARBA" id="ARBA00004123"/>
    </source>
</evidence>
<dbReference type="InterPro" id="IPR001494">
    <property type="entry name" value="Importin-beta_N"/>
</dbReference>
<dbReference type="Pfam" id="PF25780">
    <property type="entry name" value="TPR_IPO5"/>
    <property type="match status" value="1"/>
</dbReference>
<evidence type="ECO:0000256" key="6">
    <source>
        <dbReference type="ARBA" id="ARBA00022927"/>
    </source>
</evidence>
<evidence type="ECO:0000256" key="3">
    <source>
        <dbReference type="ARBA" id="ARBA00022448"/>
    </source>
</evidence>
<dbReference type="PROSITE" id="PS50077">
    <property type="entry name" value="HEAT_REPEAT"/>
    <property type="match status" value="1"/>
</dbReference>
<evidence type="ECO:0000256" key="7">
    <source>
        <dbReference type="ARBA" id="ARBA00023242"/>
    </source>
</evidence>
<dbReference type="PROSITE" id="PS50166">
    <property type="entry name" value="IMPORTIN_B_NT"/>
    <property type="match status" value="1"/>
</dbReference>
<dbReference type="GO" id="GO:0005737">
    <property type="term" value="C:cytoplasm"/>
    <property type="evidence" value="ECO:0007669"/>
    <property type="project" value="UniProtKB-SubCell"/>
</dbReference>
<gene>
    <name evidence="10" type="ORF">NLU13_6876</name>
</gene>
<sequence>MTEGQSTKNSHHNGSSITPPRLFLLIIFYPRRIARWESIPEFRLSLHCVPGSLLLLIPSYFSFVPSPSSHRYFLSVFLLCIHSDKASPTPPIFPFHTMDKDKLAQLLKGSQVPNTEQVKAITADLQKNYYSRAESLLLLIEIAITNEDGGVRQLASVQGSRLVVKHWEKIPQDKRHLARNHLVEGALKESTPTIRHSLARLVATIVSADMDLGEGDDFLKQLVQLNTNDNVVAREVGSYILYAILEDDPTHFSDHTHQLLQLFQNRIEDPESKEVRINIVRAVGAILMIVEPDEDPQALKLMQSFIPSMVNILKATVEAEDEENYKAVFEVFHSFIAYDSALLGNHLRELLEFMMNMAANTDVEEDARSQALAFLIQCVRYRRMKIQAMKDMASQLMVKAMHIVTELDSDDDEDISPARTAISLIDQLASELPPRQAVVPLLEQFPSFASSQNPKFRMAGMLALGNAAEGAPDFISTQLKQLLPTIIGLLLDPDNEVRHASLVGLIHLAEEMADEMSSHHEQIIDAVLKNLEAASQGGADKKNVSIIRCACGALDTFGDGIDTKIMAQYGPNLLGPMVRLLEHSDYGVKAAAASAIGAIASSMEEGFKPYFKDVMKTLGNFVTIKDSEEAMELRSATCDSLGRIALAVGGEEFQPYVMDLMTASEEALGLDNPRLKETSFLLWSNLSKVYKDQFAHFLPGTFKGLFTSLELEEEEIDLPGVDLSQLGEGSVVVGGKRVKVKAPDSQDDLTIATNGEDEWDDMEDLDDLDDLGAVTAVAMEQEIALDVLGDLISNSCNQQNLESYVEKTIETVVPFAEHTYEGCRKTAISTLWRTYTRVFQIWEEGAGVKWQPGMPAKPEPPASINSIGQALQKATMSIWAEDSERSVVTDINSNVAATLKACGPAVLGAKDGMLQEIVTVVGLILTRSHPCQQDLGDEQEEQDAEGGSSEYDWLVIDTALDVVVGLGAALGPDFAELWKILEKPVLKLASSTEDLHRSTAVGGIAEIIKYTGSAITPFTDSLGQALVRRLGDNDALAKSNAAYALGLLILHSGETGKTFPMYGPLWEKLEPLLSVNESRMTDNVAGCICRMMTKNPDNGFVAEALPAVVRVLPLTEDYEENAPIYECIVKLYQLSNPTVQQATTQLLPIFEKVLSPPEEQLEPETRQLLQQTVQSLKG</sequence>
<dbReference type="InterPro" id="IPR016024">
    <property type="entry name" value="ARM-type_fold"/>
</dbReference>
<dbReference type="InterPro" id="IPR040122">
    <property type="entry name" value="Importin_beta"/>
</dbReference>
<evidence type="ECO:0000256" key="8">
    <source>
        <dbReference type="PROSITE-ProRule" id="PRU00103"/>
    </source>
</evidence>
<dbReference type="SMART" id="SM01349">
    <property type="entry name" value="TOG"/>
    <property type="match status" value="1"/>
</dbReference>
<comment type="caution">
    <text evidence="10">The sequence shown here is derived from an EMBL/GenBank/DDBJ whole genome shotgun (WGS) entry which is preliminary data.</text>
</comment>
<organism evidence="10 11">
    <name type="scientific">Sarocladium strictum</name>
    <name type="common">Black bundle disease fungus</name>
    <name type="synonym">Acremonium strictum</name>
    <dbReference type="NCBI Taxonomy" id="5046"/>
    <lineage>
        <taxon>Eukaryota</taxon>
        <taxon>Fungi</taxon>
        <taxon>Dikarya</taxon>
        <taxon>Ascomycota</taxon>
        <taxon>Pezizomycotina</taxon>
        <taxon>Sordariomycetes</taxon>
        <taxon>Hypocreomycetidae</taxon>
        <taxon>Hypocreales</taxon>
        <taxon>Sarocladiaceae</taxon>
        <taxon>Sarocladium</taxon>
    </lineage>
</organism>
<dbReference type="InterPro" id="IPR034085">
    <property type="entry name" value="TOG"/>
</dbReference>
<keyword evidence="3" id="KW-0813">Transport</keyword>
<accession>A0AA39L6J4</accession>
<comment type="subcellular location">
    <subcellularLocation>
        <location evidence="2">Cytoplasm</location>
    </subcellularLocation>
    <subcellularLocation>
        <location evidence="1">Nucleus</location>
    </subcellularLocation>
</comment>
<evidence type="ECO:0000256" key="4">
    <source>
        <dbReference type="ARBA" id="ARBA00022490"/>
    </source>
</evidence>
<keyword evidence="11" id="KW-1185">Reference proteome</keyword>
<proteinExistence type="predicted"/>
<evidence type="ECO:0000259" key="9">
    <source>
        <dbReference type="PROSITE" id="PS50166"/>
    </source>
</evidence>
<evidence type="ECO:0000256" key="5">
    <source>
        <dbReference type="ARBA" id="ARBA00022737"/>
    </source>
</evidence>
<feature type="repeat" description="HEAT" evidence="8">
    <location>
        <begin position="482"/>
        <end position="520"/>
    </location>
</feature>
<keyword evidence="7" id="KW-0539">Nucleus</keyword>
<evidence type="ECO:0000313" key="11">
    <source>
        <dbReference type="Proteomes" id="UP001175261"/>
    </source>
</evidence>
<dbReference type="GO" id="GO:0006606">
    <property type="term" value="P:protein import into nucleus"/>
    <property type="evidence" value="ECO:0007669"/>
    <property type="project" value="InterPro"/>
</dbReference>
<evidence type="ECO:0000313" key="10">
    <source>
        <dbReference type="EMBL" id="KAK0385699.1"/>
    </source>
</evidence>
<keyword evidence="5" id="KW-0677">Repeat</keyword>